<reference evidence="1" key="1">
    <citation type="submission" date="2022-07" db="EMBL/GenBank/DDBJ databases">
        <title>Genome Sequence of Lecanicillium saksenae.</title>
        <authorList>
            <person name="Buettner E."/>
        </authorList>
    </citation>
    <scope>NUCLEOTIDE SEQUENCE</scope>
    <source>
        <strain evidence="1">VT-O1</strain>
    </source>
</reference>
<organism evidence="1 2">
    <name type="scientific">Lecanicillium saksenae</name>
    <dbReference type="NCBI Taxonomy" id="468837"/>
    <lineage>
        <taxon>Eukaryota</taxon>
        <taxon>Fungi</taxon>
        <taxon>Dikarya</taxon>
        <taxon>Ascomycota</taxon>
        <taxon>Pezizomycotina</taxon>
        <taxon>Sordariomycetes</taxon>
        <taxon>Hypocreomycetidae</taxon>
        <taxon>Hypocreales</taxon>
        <taxon>Cordycipitaceae</taxon>
        <taxon>Lecanicillium</taxon>
    </lineage>
</organism>
<sequence length="475" mass="52459">MAAAAKSLSAIGHAALLLAALEDGIRVQERLAAAARRSSPEVDAESAKLEKLSARLETKLMPDILSEEPLYAFCREISRLLKDATSQIAVLATESQTKRSMLDRLKLSNKPSKSDLNGMRAIKTQMEEQLVKLDELVHLSLEQEAKDEIRTLSSSPNIDKDILTSLQSVSTFIQELAPQVESLIAKRQQTAALSALGFGKLHERFDSITVAEANTYAWLLPGASSADGFTNGSAPAVSDHLAQAKKTFLDWLETGSGFFYTSGKPGAGKSTLMKFICRHSQFYDCANRWAGDATLVIGRFFFWKPGQSEQKNIEGMLRGLLYSVLEAQPDIAAVAMPELCANLLTDNTAAVSHEDVKNAFQNMLQVFSTSKKYALMLVLDGLDEFEGEHGDLLALMQSWVSQYPPTIKICVSSREYGIFEDFFSKSPKFRLHELTKDDMALLIESRFGTSKAFDKLPGRDLDAIRPLMTAWRRAT</sequence>
<name>A0ACC1R3C4_9HYPO</name>
<dbReference type="Proteomes" id="UP001148737">
    <property type="component" value="Unassembled WGS sequence"/>
</dbReference>
<accession>A0ACC1R3C4</accession>
<dbReference type="EMBL" id="JANAKD010000201">
    <property type="protein sequence ID" value="KAJ3496330.1"/>
    <property type="molecule type" value="Genomic_DNA"/>
</dbReference>
<gene>
    <name evidence="1" type="ORF">NLG97_g2740</name>
</gene>
<proteinExistence type="predicted"/>
<evidence type="ECO:0000313" key="2">
    <source>
        <dbReference type="Proteomes" id="UP001148737"/>
    </source>
</evidence>
<evidence type="ECO:0000313" key="1">
    <source>
        <dbReference type="EMBL" id="KAJ3496330.1"/>
    </source>
</evidence>
<keyword evidence="2" id="KW-1185">Reference proteome</keyword>
<protein>
    <submittedName>
        <fullName evidence="1">Uncharacterized protein</fullName>
    </submittedName>
</protein>
<comment type="caution">
    <text evidence="1">The sequence shown here is derived from an EMBL/GenBank/DDBJ whole genome shotgun (WGS) entry which is preliminary data.</text>
</comment>